<name>A0ABX8B075_9BACT</name>
<evidence type="ECO:0000313" key="1">
    <source>
        <dbReference type="EMBL" id="QUV93150.1"/>
    </source>
</evidence>
<accession>A0ABX8B075</accession>
<keyword evidence="2" id="KW-1185">Reference proteome</keyword>
<organism evidence="1 2">
    <name type="scientific">Chloracidobacterium sp. N</name>
    <dbReference type="NCBI Taxonomy" id="2821540"/>
    <lineage>
        <taxon>Bacteria</taxon>
        <taxon>Pseudomonadati</taxon>
        <taxon>Acidobacteriota</taxon>
        <taxon>Terriglobia</taxon>
        <taxon>Terriglobales</taxon>
        <taxon>Acidobacteriaceae</taxon>
        <taxon>Chloracidobacterium</taxon>
        <taxon>Chloracidobacterium aggregatum</taxon>
    </lineage>
</organism>
<sequence length="217" mass="26070">MSEPTSLDEQLSQLETEIRRLKIEFDIFFNGGRERPPYDTKYRIDKMVKRIEENKSLRFQQRFRFNQILARLAAFQRLWDRTVKDREEGRDLRTQYLVNFRENEERRREEFGEAIDELDVDAVLSDFRNNPLPPRFEPTTVQMSRHVSQDQQESNIRRLYESLQQAKRTVGEPVNTSYEQFRQIIVQNTQKLCAERQTDQVNFTVDIVDGKVKFKAK</sequence>
<dbReference type="Proteomes" id="UP000677668">
    <property type="component" value="Chromosome 1"/>
</dbReference>
<protein>
    <submittedName>
        <fullName evidence="1">Uncharacterized protein</fullName>
    </submittedName>
</protein>
<dbReference type="RefSeq" id="WP_211421560.1">
    <property type="nucleotide sequence ID" value="NZ_CP072642.1"/>
</dbReference>
<dbReference type="EMBL" id="CP072642">
    <property type="protein sequence ID" value="QUV93150.1"/>
    <property type="molecule type" value="Genomic_DNA"/>
</dbReference>
<proteinExistence type="predicted"/>
<reference evidence="1 2" key="1">
    <citation type="submission" date="2021-03" db="EMBL/GenBank/DDBJ databases">
        <title>Genomic and phenotypic characterization of Chloracidobacterium isolates provides evidence for multiple species.</title>
        <authorList>
            <person name="Saini M.K."/>
            <person name="Costas A.M.G."/>
            <person name="Tank M."/>
            <person name="Bryant D.A."/>
        </authorList>
    </citation>
    <scope>NUCLEOTIDE SEQUENCE [LARGE SCALE GENOMIC DNA]</scope>
    <source>
        <strain evidence="1 2">N</strain>
    </source>
</reference>
<evidence type="ECO:0000313" key="2">
    <source>
        <dbReference type="Proteomes" id="UP000677668"/>
    </source>
</evidence>
<dbReference type="NCBIfam" id="NF041621">
    <property type="entry name" value="MXAN_5187_C_dom"/>
    <property type="match status" value="1"/>
</dbReference>
<gene>
    <name evidence="1" type="ORF">J8C05_07115</name>
</gene>